<gene>
    <name evidence="1" type="ORF">ACFFMS_14865</name>
</gene>
<keyword evidence="2" id="KW-1185">Reference proteome</keyword>
<sequence length="370" mass="42531">MEQGKLILKRHILVANKLLAVMSGLNRQTKQNGIYTYEKHNLGIGDAFLSIKWTASLMKQLLTYASKCTSDGTITLISEQEMACTMGCSVRTIQNNNILLANAGIIQWDRLWGGYIEVSLCNYLEDFLDLHTKESSQEKAEDFQEDEYYSKGGYTSITDEVMYLLLGIRSVNVLRLALRALYTYEKDVNVKKETEALLSYSEIKHILPRYIGYKRAIRQLADKLSSIFKIELFEKEDCIKTFMEEKNMKKSILEKVKDGFILSCGLIGSRDSKKQKTIEKAYAEHLFTRFQSFFQSFGRYEIDKKHIHNLALEFGTDMLEKALQRIQHDLHAFTLQGYEAAMTIVREIEADVAAYVQKIARGYYQAKISA</sequence>
<name>A0ABV5WGE2_9BACI</name>
<accession>A0ABV5WGE2</accession>
<organism evidence="1 2">
    <name type="scientific">Ectobacillus funiculus</name>
    <dbReference type="NCBI Taxonomy" id="137993"/>
    <lineage>
        <taxon>Bacteria</taxon>
        <taxon>Bacillati</taxon>
        <taxon>Bacillota</taxon>
        <taxon>Bacilli</taxon>
        <taxon>Bacillales</taxon>
        <taxon>Bacillaceae</taxon>
        <taxon>Ectobacillus</taxon>
    </lineage>
</organism>
<proteinExistence type="predicted"/>
<dbReference type="EMBL" id="JBHMAF010000086">
    <property type="protein sequence ID" value="MFB9759690.1"/>
    <property type="molecule type" value="Genomic_DNA"/>
</dbReference>
<comment type="caution">
    <text evidence="1">The sequence shown here is derived from an EMBL/GenBank/DDBJ whole genome shotgun (WGS) entry which is preliminary data.</text>
</comment>
<evidence type="ECO:0000313" key="1">
    <source>
        <dbReference type="EMBL" id="MFB9759690.1"/>
    </source>
</evidence>
<dbReference type="Proteomes" id="UP001589609">
    <property type="component" value="Unassembled WGS sequence"/>
</dbReference>
<dbReference type="RefSeq" id="WP_379950040.1">
    <property type="nucleotide sequence ID" value="NZ_JBHMAF010000086.1"/>
</dbReference>
<reference evidence="1 2" key="1">
    <citation type="submission" date="2024-09" db="EMBL/GenBank/DDBJ databases">
        <authorList>
            <person name="Sun Q."/>
            <person name="Mori K."/>
        </authorList>
    </citation>
    <scope>NUCLEOTIDE SEQUENCE [LARGE SCALE GENOMIC DNA]</scope>
    <source>
        <strain evidence="1 2">JCM 11201</strain>
    </source>
</reference>
<protein>
    <submittedName>
        <fullName evidence="1">Uncharacterized protein</fullName>
    </submittedName>
</protein>
<evidence type="ECO:0000313" key="2">
    <source>
        <dbReference type="Proteomes" id="UP001589609"/>
    </source>
</evidence>